<dbReference type="Proteomes" id="UP000054217">
    <property type="component" value="Unassembled WGS sequence"/>
</dbReference>
<accession>A0A0C3NNT7</accession>
<name>A0A0C3NNT7_PISTI</name>
<protein>
    <submittedName>
        <fullName evidence="1">Uncharacterized protein</fullName>
    </submittedName>
</protein>
<gene>
    <name evidence="1" type="ORF">M404DRAFT_1002160</name>
</gene>
<dbReference type="EMBL" id="KN831981">
    <property type="protein sequence ID" value="KIO02550.1"/>
    <property type="molecule type" value="Genomic_DNA"/>
</dbReference>
<reference evidence="1 2" key="1">
    <citation type="submission" date="2014-04" db="EMBL/GenBank/DDBJ databases">
        <authorList>
            <consortium name="DOE Joint Genome Institute"/>
            <person name="Kuo A."/>
            <person name="Kohler A."/>
            <person name="Costa M.D."/>
            <person name="Nagy L.G."/>
            <person name="Floudas D."/>
            <person name="Copeland A."/>
            <person name="Barry K.W."/>
            <person name="Cichocki N."/>
            <person name="Veneault-Fourrey C."/>
            <person name="LaButti K."/>
            <person name="Lindquist E.A."/>
            <person name="Lipzen A."/>
            <person name="Lundell T."/>
            <person name="Morin E."/>
            <person name="Murat C."/>
            <person name="Sun H."/>
            <person name="Tunlid A."/>
            <person name="Henrissat B."/>
            <person name="Grigoriev I.V."/>
            <person name="Hibbett D.S."/>
            <person name="Martin F."/>
            <person name="Nordberg H.P."/>
            <person name="Cantor M.N."/>
            <person name="Hua S.X."/>
        </authorList>
    </citation>
    <scope>NUCLEOTIDE SEQUENCE [LARGE SCALE GENOMIC DNA]</scope>
    <source>
        <strain evidence="1 2">Marx 270</strain>
    </source>
</reference>
<evidence type="ECO:0000313" key="1">
    <source>
        <dbReference type="EMBL" id="KIO02550.1"/>
    </source>
</evidence>
<dbReference type="InParanoid" id="A0A0C3NNT7"/>
<keyword evidence="2" id="KW-1185">Reference proteome</keyword>
<organism evidence="1 2">
    <name type="scientific">Pisolithus tinctorius Marx 270</name>
    <dbReference type="NCBI Taxonomy" id="870435"/>
    <lineage>
        <taxon>Eukaryota</taxon>
        <taxon>Fungi</taxon>
        <taxon>Dikarya</taxon>
        <taxon>Basidiomycota</taxon>
        <taxon>Agaricomycotina</taxon>
        <taxon>Agaricomycetes</taxon>
        <taxon>Agaricomycetidae</taxon>
        <taxon>Boletales</taxon>
        <taxon>Sclerodermatineae</taxon>
        <taxon>Pisolithaceae</taxon>
        <taxon>Pisolithus</taxon>
    </lineage>
</organism>
<reference evidence="2" key="2">
    <citation type="submission" date="2015-01" db="EMBL/GenBank/DDBJ databases">
        <title>Evolutionary Origins and Diversification of the Mycorrhizal Mutualists.</title>
        <authorList>
            <consortium name="DOE Joint Genome Institute"/>
            <consortium name="Mycorrhizal Genomics Consortium"/>
            <person name="Kohler A."/>
            <person name="Kuo A."/>
            <person name="Nagy L.G."/>
            <person name="Floudas D."/>
            <person name="Copeland A."/>
            <person name="Barry K.W."/>
            <person name="Cichocki N."/>
            <person name="Veneault-Fourrey C."/>
            <person name="LaButti K."/>
            <person name="Lindquist E.A."/>
            <person name="Lipzen A."/>
            <person name="Lundell T."/>
            <person name="Morin E."/>
            <person name="Murat C."/>
            <person name="Riley R."/>
            <person name="Ohm R."/>
            <person name="Sun H."/>
            <person name="Tunlid A."/>
            <person name="Henrissat B."/>
            <person name="Grigoriev I.V."/>
            <person name="Hibbett D.S."/>
            <person name="Martin F."/>
        </authorList>
    </citation>
    <scope>NUCLEOTIDE SEQUENCE [LARGE SCALE GENOMIC DNA]</scope>
    <source>
        <strain evidence="2">Marx 270</strain>
    </source>
</reference>
<dbReference type="HOGENOM" id="CLU_2794977_0_0_1"/>
<dbReference type="AlphaFoldDB" id="A0A0C3NNT7"/>
<proteinExistence type="predicted"/>
<evidence type="ECO:0000313" key="2">
    <source>
        <dbReference type="Proteomes" id="UP000054217"/>
    </source>
</evidence>
<sequence>MALMAESSWTTYAAICSWLPVYSFRLGGESQTNSGVDTRVPHLGSVSRVHNINIVSLKQAYWVCKVRA</sequence>